<proteinExistence type="predicted"/>
<reference evidence="7" key="1">
    <citation type="journal article" date="2019" name="Int. J. Syst. Evol. Microbiol.">
        <title>The Global Catalogue of Microorganisms (GCM) 10K type strain sequencing project: providing services to taxonomists for standard genome sequencing and annotation.</title>
        <authorList>
            <consortium name="The Broad Institute Genomics Platform"/>
            <consortium name="The Broad Institute Genome Sequencing Center for Infectious Disease"/>
            <person name="Wu L."/>
            <person name="Ma J."/>
        </authorList>
    </citation>
    <scope>NUCLEOTIDE SEQUENCE [LARGE SCALE GENOMIC DNA]</scope>
    <source>
        <strain evidence="7">CGMCC 4.7466</strain>
    </source>
</reference>
<feature type="transmembrane region" description="Helical" evidence="5">
    <location>
        <begin position="66"/>
        <end position="87"/>
    </location>
</feature>
<comment type="subcellular location">
    <subcellularLocation>
        <location evidence="1">Membrane</location>
        <topology evidence="1">Multi-pass membrane protein</topology>
    </subcellularLocation>
</comment>
<evidence type="ECO:0000313" key="7">
    <source>
        <dbReference type="Proteomes" id="UP001595818"/>
    </source>
</evidence>
<keyword evidence="7" id="KW-1185">Reference proteome</keyword>
<gene>
    <name evidence="6" type="ORF">ACFPFU_00935</name>
</gene>
<evidence type="ECO:0000256" key="4">
    <source>
        <dbReference type="ARBA" id="ARBA00023136"/>
    </source>
</evidence>
<evidence type="ECO:0000313" key="6">
    <source>
        <dbReference type="EMBL" id="MFC4870232.1"/>
    </source>
</evidence>
<accession>A0ABV9SV45</accession>
<feature type="transmembrane region" description="Helical" evidence="5">
    <location>
        <begin position="99"/>
        <end position="123"/>
    </location>
</feature>
<dbReference type="RefSeq" id="WP_377060594.1">
    <property type="nucleotide sequence ID" value="NZ_JBHSJJ010000001.1"/>
</dbReference>
<evidence type="ECO:0000256" key="3">
    <source>
        <dbReference type="ARBA" id="ARBA00022989"/>
    </source>
</evidence>
<evidence type="ECO:0000256" key="2">
    <source>
        <dbReference type="ARBA" id="ARBA00022692"/>
    </source>
</evidence>
<dbReference type="Pfam" id="PF02674">
    <property type="entry name" value="Colicin_V"/>
    <property type="match status" value="1"/>
</dbReference>
<sequence>MLSTIDIVILIMLAIGGYSGYRQGLFIGLLSIVAFFIGIILAFRFMHWGAELLSEKVESLTFMLPFIAFILIFLVVTVTIRILAFLVKKTLDLTILGTFDSFAGAILGMFKWVVMISLLIWVAKSFEFNFPKELVEDSVIYPLVVPVAPTLVGILDNYTPVVDKAIETIQELVNSTSGDTTG</sequence>
<keyword evidence="4 5" id="KW-0472">Membrane</keyword>
<dbReference type="EMBL" id="JBHSJJ010000001">
    <property type="protein sequence ID" value="MFC4870232.1"/>
    <property type="molecule type" value="Genomic_DNA"/>
</dbReference>
<name>A0ABV9SV45_9BACT</name>
<dbReference type="Proteomes" id="UP001595818">
    <property type="component" value="Unassembled WGS sequence"/>
</dbReference>
<protein>
    <submittedName>
        <fullName evidence="6">CvpA family protein</fullName>
    </submittedName>
</protein>
<evidence type="ECO:0000256" key="1">
    <source>
        <dbReference type="ARBA" id="ARBA00004141"/>
    </source>
</evidence>
<comment type="caution">
    <text evidence="6">The sequence shown here is derived from an EMBL/GenBank/DDBJ whole genome shotgun (WGS) entry which is preliminary data.</text>
</comment>
<dbReference type="PANTHER" id="PTHR37306">
    <property type="entry name" value="COLICIN V PRODUCTION PROTEIN"/>
    <property type="match status" value="1"/>
</dbReference>
<evidence type="ECO:0000256" key="5">
    <source>
        <dbReference type="SAM" id="Phobius"/>
    </source>
</evidence>
<dbReference type="PANTHER" id="PTHR37306:SF1">
    <property type="entry name" value="COLICIN V PRODUCTION PROTEIN"/>
    <property type="match status" value="1"/>
</dbReference>
<feature type="transmembrane region" description="Helical" evidence="5">
    <location>
        <begin position="25"/>
        <end position="46"/>
    </location>
</feature>
<dbReference type="InterPro" id="IPR003825">
    <property type="entry name" value="Colicin-V_CvpA"/>
</dbReference>
<keyword evidence="3 5" id="KW-1133">Transmembrane helix</keyword>
<keyword evidence="2 5" id="KW-0812">Transmembrane</keyword>
<organism evidence="6 7">
    <name type="scientific">Negadavirga shengliensis</name>
    <dbReference type="NCBI Taxonomy" id="1389218"/>
    <lineage>
        <taxon>Bacteria</taxon>
        <taxon>Pseudomonadati</taxon>
        <taxon>Bacteroidota</taxon>
        <taxon>Cytophagia</taxon>
        <taxon>Cytophagales</taxon>
        <taxon>Cyclobacteriaceae</taxon>
        <taxon>Negadavirga</taxon>
    </lineage>
</organism>